<dbReference type="GO" id="GO:0005773">
    <property type="term" value="C:vacuole"/>
    <property type="evidence" value="ECO:0007669"/>
    <property type="project" value="UniProtKB-ARBA"/>
</dbReference>
<sequence length="485" mass="54849">MKINTRALSGGGLPPSGQPAGSGLASLDGALDGLALVYEPSTRLLRRAPPPDGPSDSLSLTSGSSVSTDLSASDDGTRQQQHGRSLSTLLAKGLLAWKTDTREPSPTPATKQGVADSRLPSSTTALILEKRPSNLPAKNPEEEQKHRQEYEEMVRAARKKELKDARARQKQQQQQWRQEEQLAQATRTWVSEVLPCWETARGQRRVRDLWWQGLPPSVRGRVWRLAIGNELNLTAELYEICVSRSRKIWLSEAPCEEPLHTREQSAHLIRLDVSRTFPQLGIFQEAGPYFDVLHCVLGAYVVYRPDIGYVQGMSFLAAMLLLNLDVADAFICFANLLNRPCQLAFFRVDQPQMNAYYTLYEEFFRENLPKLFAHFKKHNLTSDLYLVDWIYTLYSRSLPLDVACRVWDVFLRDGEEFLFRSALGILRLYEEVLLGLDFINLAQFLTKLPEDLSSDVLFDAISAIRMTVNKRNFAQVLAKHRELAG</sequence>
<dbReference type="Proteomes" id="UP000821853">
    <property type="component" value="Chromosome 1"/>
</dbReference>
<feature type="region of interest" description="Disordered" evidence="1">
    <location>
        <begin position="97"/>
        <end position="149"/>
    </location>
</feature>
<keyword evidence="4" id="KW-1185">Reference proteome</keyword>
<dbReference type="Pfam" id="PF00566">
    <property type="entry name" value="RabGAP-TBC"/>
    <property type="match status" value="1"/>
</dbReference>
<dbReference type="OMA" id="FQEAGPY"/>
<gene>
    <name evidence="3" type="ORF">HPB48_014228</name>
</gene>
<dbReference type="FunFam" id="1.10.472.80:FF:000006">
    <property type="entry name" value="TBC1 domain family member 14"/>
    <property type="match status" value="1"/>
</dbReference>
<dbReference type="InterPro" id="IPR000195">
    <property type="entry name" value="Rab-GAP-TBC_dom"/>
</dbReference>
<feature type="compositionally biased region" description="Low complexity" evidence="1">
    <location>
        <begin position="54"/>
        <end position="74"/>
    </location>
</feature>
<feature type="domain" description="Rab-GAP TBC" evidence="2">
    <location>
        <begin position="213"/>
        <end position="414"/>
    </location>
</feature>
<name>A0A9J6F9S0_HAELO</name>
<evidence type="ECO:0000313" key="4">
    <source>
        <dbReference type="Proteomes" id="UP000821853"/>
    </source>
</evidence>
<protein>
    <recommendedName>
        <fullName evidence="2">Rab-GAP TBC domain-containing protein</fullName>
    </recommendedName>
</protein>
<dbReference type="GO" id="GO:0005096">
    <property type="term" value="F:GTPase activator activity"/>
    <property type="evidence" value="ECO:0007669"/>
    <property type="project" value="TreeGrafter"/>
</dbReference>
<evidence type="ECO:0000259" key="2">
    <source>
        <dbReference type="PROSITE" id="PS50086"/>
    </source>
</evidence>
<dbReference type="GO" id="GO:0031267">
    <property type="term" value="F:small GTPase binding"/>
    <property type="evidence" value="ECO:0007669"/>
    <property type="project" value="TreeGrafter"/>
</dbReference>
<dbReference type="PROSITE" id="PS50086">
    <property type="entry name" value="TBC_RABGAP"/>
    <property type="match status" value="1"/>
</dbReference>
<dbReference type="EMBL" id="JABSTR010000001">
    <property type="protein sequence ID" value="KAH9362990.1"/>
    <property type="molecule type" value="Genomic_DNA"/>
</dbReference>
<dbReference type="SMART" id="SM00164">
    <property type="entry name" value="TBC"/>
    <property type="match status" value="1"/>
</dbReference>
<dbReference type="PANTHER" id="PTHR47219">
    <property type="entry name" value="RAB GTPASE-ACTIVATING PROTEIN 1-LIKE"/>
    <property type="match status" value="1"/>
</dbReference>
<dbReference type="VEuPathDB" id="VectorBase:HLOH_049361"/>
<evidence type="ECO:0000313" key="3">
    <source>
        <dbReference type="EMBL" id="KAH9362990.1"/>
    </source>
</evidence>
<dbReference type="Gene3D" id="1.10.8.270">
    <property type="entry name" value="putative rabgap domain of human tbc1 domain family member 14 like domains"/>
    <property type="match status" value="1"/>
</dbReference>
<dbReference type="AlphaFoldDB" id="A0A9J6F9S0"/>
<dbReference type="InterPro" id="IPR035969">
    <property type="entry name" value="Rab-GAP_TBC_sf"/>
</dbReference>
<feature type="region of interest" description="Disordered" evidence="1">
    <location>
        <begin position="44"/>
        <end position="85"/>
    </location>
</feature>
<dbReference type="OrthoDB" id="294251at2759"/>
<dbReference type="GO" id="GO:0031410">
    <property type="term" value="C:cytoplasmic vesicle"/>
    <property type="evidence" value="ECO:0007669"/>
    <property type="project" value="UniProtKB-ARBA"/>
</dbReference>
<dbReference type="Gene3D" id="1.10.10.750">
    <property type="entry name" value="Ypt/Rab-GAP domain of gyp1p, domain 1"/>
    <property type="match status" value="1"/>
</dbReference>
<dbReference type="PANTHER" id="PTHR47219:SF15">
    <property type="entry name" value="TBC1 DOMAIN FAMILY MEMBER 12 ISOFORM X1"/>
    <property type="match status" value="1"/>
</dbReference>
<dbReference type="SUPFAM" id="SSF47923">
    <property type="entry name" value="Ypt/Rab-GAP domain of gyp1p"/>
    <property type="match status" value="2"/>
</dbReference>
<organism evidence="3 4">
    <name type="scientific">Haemaphysalis longicornis</name>
    <name type="common">Bush tick</name>
    <dbReference type="NCBI Taxonomy" id="44386"/>
    <lineage>
        <taxon>Eukaryota</taxon>
        <taxon>Metazoa</taxon>
        <taxon>Ecdysozoa</taxon>
        <taxon>Arthropoda</taxon>
        <taxon>Chelicerata</taxon>
        <taxon>Arachnida</taxon>
        <taxon>Acari</taxon>
        <taxon>Parasitiformes</taxon>
        <taxon>Ixodida</taxon>
        <taxon>Ixodoidea</taxon>
        <taxon>Ixodidae</taxon>
        <taxon>Haemaphysalinae</taxon>
        <taxon>Haemaphysalis</taxon>
    </lineage>
</organism>
<comment type="caution">
    <text evidence="3">The sequence shown here is derived from an EMBL/GenBank/DDBJ whole genome shotgun (WGS) entry which is preliminary data.</text>
</comment>
<reference evidence="3 4" key="1">
    <citation type="journal article" date="2020" name="Cell">
        <title>Large-Scale Comparative Analyses of Tick Genomes Elucidate Their Genetic Diversity and Vector Capacities.</title>
        <authorList>
            <consortium name="Tick Genome and Microbiome Consortium (TIGMIC)"/>
            <person name="Jia N."/>
            <person name="Wang J."/>
            <person name="Shi W."/>
            <person name="Du L."/>
            <person name="Sun Y."/>
            <person name="Zhan W."/>
            <person name="Jiang J.F."/>
            <person name="Wang Q."/>
            <person name="Zhang B."/>
            <person name="Ji P."/>
            <person name="Bell-Sakyi L."/>
            <person name="Cui X.M."/>
            <person name="Yuan T.T."/>
            <person name="Jiang B.G."/>
            <person name="Yang W.F."/>
            <person name="Lam T.T."/>
            <person name="Chang Q.C."/>
            <person name="Ding S.J."/>
            <person name="Wang X.J."/>
            <person name="Zhu J.G."/>
            <person name="Ruan X.D."/>
            <person name="Zhao L."/>
            <person name="Wei J.T."/>
            <person name="Ye R.Z."/>
            <person name="Que T.C."/>
            <person name="Du C.H."/>
            <person name="Zhou Y.H."/>
            <person name="Cheng J.X."/>
            <person name="Dai P.F."/>
            <person name="Guo W.B."/>
            <person name="Han X.H."/>
            <person name="Huang E.J."/>
            <person name="Li L.F."/>
            <person name="Wei W."/>
            <person name="Gao Y.C."/>
            <person name="Liu J.Z."/>
            <person name="Shao H.Z."/>
            <person name="Wang X."/>
            <person name="Wang C.C."/>
            <person name="Yang T.C."/>
            <person name="Huo Q.B."/>
            <person name="Li W."/>
            <person name="Chen H.Y."/>
            <person name="Chen S.E."/>
            <person name="Zhou L.G."/>
            <person name="Ni X.B."/>
            <person name="Tian J.H."/>
            <person name="Sheng Y."/>
            <person name="Liu T."/>
            <person name="Pan Y.S."/>
            <person name="Xia L.Y."/>
            <person name="Li J."/>
            <person name="Zhao F."/>
            <person name="Cao W.C."/>
        </authorList>
    </citation>
    <scope>NUCLEOTIDE SEQUENCE [LARGE SCALE GENOMIC DNA]</scope>
    <source>
        <strain evidence="3">HaeL-2018</strain>
    </source>
</reference>
<dbReference type="FunFam" id="1.10.10.750:FF:000005">
    <property type="entry name" value="TBC1 domain family member 14"/>
    <property type="match status" value="1"/>
</dbReference>
<dbReference type="FunFam" id="1.10.8.270:FF:000008">
    <property type="entry name" value="Putative TBC1 domain family member 14"/>
    <property type="match status" value="1"/>
</dbReference>
<evidence type="ECO:0000256" key="1">
    <source>
        <dbReference type="SAM" id="MobiDB-lite"/>
    </source>
</evidence>
<dbReference type="GO" id="GO:0016192">
    <property type="term" value="P:vesicle-mediated transport"/>
    <property type="evidence" value="ECO:0007669"/>
    <property type="project" value="UniProtKB-ARBA"/>
</dbReference>
<proteinExistence type="predicted"/>
<feature type="region of interest" description="Disordered" evidence="1">
    <location>
        <begin position="1"/>
        <end position="26"/>
    </location>
</feature>
<accession>A0A9J6F9S0</accession>
<dbReference type="InterPro" id="IPR050302">
    <property type="entry name" value="Rab_GAP_TBC_domain"/>
</dbReference>
<dbReference type="Gene3D" id="1.10.472.80">
    <property type="entry name" value="Ypt/Rab-GAP domain of gyp1p, domain 3"/>
    <property type="match status" value="1"/>
</dbReference>
<feature type="compositionally biased region" description="Basic and acidic residues" evidence="1">
    <location>
        <begin position="139"/>
        <end position="149"/>
    </location>
</feature>